<feature type="transmembrane region" description="Helical" evidence="1">
    <location>
        <begin position="129"/>
        <end position="147"/>
    </location>
</feature>
<feature type="transmembrane region" description="Helical" evidence="1">
    <location>
        <begin position="344"/>
        <end position="367"/>
    </location>
</feature>
<accession>A0ABN6E1Z9</accession>
<feature type="transmembrane region" description="Helical" evidence="1">
    <location>
        <begin position="88"/>
        <end position="109"/>
    </location>
</feature>
<feature type="transmembrane region" description="Helical" evidence="1">
    <location>
        <begin position="21"/>
        <end position="41"/>
    </location>
</feature>
<keyword evidence="3" id="KW-1185">Reference proteome</keyword>
<dbReference type="Proteomes" id="UP001319827">
    <property type="component" value="Chromosome"/>
</dbReference>
<feature type="transmembrane region" description="Helical" evidence="1">
    <location>
        <begin position="309"/>
        <end position="329"/>
    </location>
</feature>
<keyword evidence="1" id="KW-1133">Transmembrane helix</keyword>
<organism evidence="2 3">
    <name type="scientific">Desulfuromonas versatilis</name>
    <dbReference type="NCBI Taxonomy" id="2802975"/>
    <lineage>
        <taxon>Bacteria</taxon>
        <taxon>Pseudomonadati</taxon>
        <taxon>Thermodesulfobacteriota</taxon>
        <taxon>Desulfuromonadia</taxon>
        <taxon>Desulfuromonadales</taxon>
        <taxon>Desulfuromonadaceae</taxon>
        <taxon>Desulfuromonas</taxon>
    </lineage>
</organism>
<feature type="transmembrane region" description="Helical" evidence="1">
    <location>
        <begin position="53"/>
        <end position="76"/>
    </location>
</feature>
<keyword evidence="1" id="KW-0812">Transmembrane</keyword>
<name>A0ABN6E1Z9_9BACT</name>
<evidence type="ECO:0000313" key="3">
    <source>
        <dbReference type="Proteomes" id="UP001319827"/>
    </source>
</evidence>
<feature type="transmembrane region" description="Helical" evidence="1">
    <location>
        <begin position="184"/>
        <end position="204"/>
    </location>
</feature>
<feature type="transmembrane region" description="Helical" evidence="1">
    <location>
        <begin position="159"/>
        <end position="178"/>
    </location>
</feature>
<dbReference type="RefSeq" id="WP_221249764.1">
    <property type="nucleotide sequence ID" value="NZ_AP024355.1"/>
</dbReference>
<feature type="transmembrane region" description="Helical" evidence="1">
    <location>
        <begin position="408"/>
        <end position="427"/>
    </location>
</feature>
<keyword evidence="1" id="KW-0472">Membrane</keyword>
<feature type="transmembrane region" description="Helical" evidence="1">
    <location>
        <begin position="379"/>
        <end position="402"/>
    </location>
</feature>
<dbReference type="EMBL" id="AP024355">
    <property type="protein sequence ID" value="BCR06383.1"/>
    <property type="molecule type" value="Genomic_DNA"/>
</dbReference>
<sequence length="446" mass="47339">MNQPPAQLTHAQIFRFWSPLAATWLMMAIEGPFLAAVIARMGDTAHNLAAYGVAYAFGLVAESPIIMLMSAAATLVRDADSYRRLRNFSTFLNLGVTAALALLVVPPVFDLVGRRLIGLTPEVARLTHLSLVLLLPWPAAIGFRRFYQGVLIRGHKTRRVAVATSVRVVAMAATALALYRFAAIPGACVGALALSAGVTAEALLTRYMAAGAIADALAAPVDADAEPMGYREIGRFYLPLALTPFIGLSVHPMVTFFLGRGAFPVESLAVMPVIYGLTFVFRAIGLSFQEVALALVGKNFEHYRMLRDFAVRVAAAATAVLALIAFTPLADVWFVGVSGLTPELAAFATTPLMIMAIIPALTVWISFQRSILMVGRLTGPITVATAIEAAAIFLLLGLVVAYSGLSGMTGAAMAYIFGRFLSIGYLVRPQAMVLKKAPPGGPASSP</sequence>
<reference evidence="2 3" key="2">
    <citation type="journal article" date="2021" name="Int. J. Syst. Evol. Microbiol.">
        <title>Isolation and Polyphasic Characterization of Desulfuromonas versatilis sp. Nov., an Electrogenic Bacteria Capable of Versatile Metabolism Isolated from a Graphene Oxide-Reducing Enrichment Culture.</title>
        <authorList>
            <person name="Xie L."/>
            <person name="Yoshida N."/>
            <person name="Ishii S."/>
            <person name="Meng L."/>
        </authorList>
    </citation>
    <scope>NUCLEOTIDE SEQUENCE [LARGE SCALE GENOMIC DNA]</scope>
    <source>
        <strain evidence="2 3">NIT-T3</strain>
    </source>
</reference>
<proteinExistence type="predicted"/>
<evidence type="ECO:0000256" key="1">
    <source>
        <dbReference type="SAM" id="Phobius"/>
    </source>
</evidence>
<feature type="transmembrane region" description="Helical" evidence="1">
    <location>
        <begin position="274"/>
        <end position="297"/>
    </location>
</feature>
<reference evidence="2 3" key="1">
    <citation type="journal article" date="2016" name="C (Basel)">
        <title>Selective Growth of and Electricity Production by Marine Exoelectrogenic Bacteria in Self-Aggregated Hydrogel of Microbially Reduced Graphene Oxide.</title>
        <authorList>
            <person name="Yoshida N."/>
            <person name="Goto Y."/>
            <person name="Miyata Y."/>
        </authorList>
    </citation>
    <scope>NUCLEOTIDE SEQUENCE [LARGE SCALE GENOMIC DNA]</scope>
    <source>
        <strain evidence="2 3">NIT-T3</strain>
    </source>
</reference>
<feature type="transmembrane region" description="Helical" evidence="1">
    <location>
        <begin position="236"/>
        <end position="254"/>
    </location>
</feature>
<evidence type="ECO:0000313" key="2">
    <source>
        <dbReference type="EMBL" id="BCR06383.1"/>
    </source>
</evidence>
<protein>
    <recommendedName>
        <fullName evidence="4">Multi antimicrobial extrusion protein MatE</fullName>
    </recommendedName>
</protein>
<evidence type="ECO:0008006" key="4">
    <source>
        <dbReference type="Google" id="ProtNLM"/>
    </source>
</evidence>
<gene>
    <name evidence="2" type="ORF">DESUT3_34520</name>
</gene>